<evidence type="ECO:0000313" key="2">
    <source>
        <dbReference type="EMBL" id="RFU26611.1"/>
    </source>
</evidence>
<evidence type="ECO:0000313" key="3">
    <source>
        <dbReference type="Proteomes" id="UP000258309"/>
    </source>
</evidence>
<proteinExistence type="predicted"/>
<accession>A0A3E2GZT7</accession>
<feature type="non-terminal residue" evidence="2">
    <location>
        <position position="291"/>
    </location>
</feature>
<protein>
    <submittedName>
        <fullName evidence="2">Uncharacterized protein</fullName>
    </submittedName>
</protein>
<comment type="caution">
    <text evidence="2">The sequence shown here is derived from an EMBL/GenBank/DDBJ whole genome shotgun (WGS) entry which is preliminary data.</text>
</comment>
<feature type="chain" id="PRO_5017747423" evidence="1">
    <location>
        <begin position="20"/>
        <end position="291"/>
    </location>
</feature>
<feature type="signal peptide" evidence="1">
    <location>
        <begin position="1"/>
        <end position="19"/>
    </location>
</feature>
<dbReference type="EMBL" id="NCSJ02000252">
    <property type="protein sequence ID" value="RFU26611.1"/>
    <property type="molecule type" value="Genomic_DNA"/>
</dbReference>
<name>A0A3E2GZT7_SCYLI</name>
<reference evidence="2 3" key="1">
    <citation type="submission" date="2018-05" db="EMBL/GenBank/DDBJ databases">
        <title>Draft genome sequence of Scytalidium lignicola DSM 105466, a ubiquitous saprotrophic fungus.</title>
        <authorList>
            <person name="Buettner E."/>
            <person name="Gebauer A.M."/>
            <person name="Hofrichter M."/>
            <person name="Liers C."/>
            <person name="Kellner H."/>
        </authorList>
    </citation>
    <scope>NUCLEOTIDE SEQUENCE [LARGE SCALE GENOMIC DNA]</scope>
    <source>
        <strain evidence="2 3">DSM 105466</strain>
    </source>
</reference>
<feature type="non-terminal residue" evidence="2">
    <location>
        <position position="1"/>
    </location>
</feature>
<dbReference type="Proteomes" id="UP000258309">
    <property type="component" value="Unassembled WGS sequence"/>
</dbReference>
<dbReference type="AlphaFoldDB" id="A0A3E2GZT7"/>
<sequence length="291" mass="31104">MQFFTQVSILATLATMATASPFSPRAAKNNTASNPDVLVAGSSTPSIPAYVTQPTSGVTVTIGLPQVSSTSRSHATAAPASATQVPKPSSCFVDGVAQKDVVIRDEHIVDKSIEGCIVLFSILEGCEVHNSQLLFSPSIHTIFYSSSLDQSNAEHGSIYDSTVQNTIIFDESVVYDTNVQHSELYDSFAGYDSALSDSFSFNSILIGVSLLLHISEEDTIAVAEIQGSALDNVQAEFFIIQLSEISGDSVISLFLEQLTLIDPTVKYEQGDFSVSIEPYLPSALKSTNKSN</sequence>
<keyword evidence="1" id="KW-0732">Signal</keyword>
<evidence type="ECO:0000256" key="1">
    <source>
        <dbReference type="SAM" id="SignalP"/>
    </source>
</evidence>
<keyword evidence="3" id="KW-1185">Reference proteome</keyword>
<gene>
    <name evidence="2" type="ORF">B7463_g9727</name>
</gene>
<organism evidence="2 3">
    <name type="scientific">Scytalidium lignicola</name>
    <name type="common">Hyphomycete</name>
    <dbReference type="NCBI Taxonomy" id="5539"/>
    <lineage>
        <taxon>Eukaryota</taxon>
        <taxon>Fungi</taxon>
        <taxon>Dikarya</taxon>
        <taxon>Ascomycota</taxon>
        <taxon>Pezizomycotina</taxon>
        <taxon>Leotiomycetes</taxon>
        <taxon>Leotiomycetes incertae sedis</taxon>
        <taxon>Scytalidium</taxon>
    </lineage>
</organism>